<accession>A0A8D8K4Z7</accession>
<sequence length="137" mass="15795">MSRTATSLHSHGQMRQFWTFQVVEALLVVKMKNLQPFEVIRVVAYDNIALITNGNLQANNLRNFAKEPGVKLHWQLIKINEMQVFHVCQRDHLTRGQIQFQAGVVLDIVRKNGQDQHTRTQSVHEPHNPLQIVLVKA</sequence>
<dbReference type="EMBL" id="HBUE01209626">
    <property type="protein sequence ID" value="CAG6533775.1"/>
    <property type="molecule type" value="Transcribed_RNA"/>
</dbReference>
<dbReference type="EMBL" id="HBUE01316029">
    <property type="protein sequence ID" value="CAG6585673.1"/>
    <property type="molecule type" value="Transcribed_RNA"/>
</dbReference>
<proteinExistence type="predicted"/>
<name>A0A8D8K4Z7_CULPI</name>
<evidence type="ECO:0000313" key="1">
    <source>
        <dbReference type="EMBL" id="CAG6585674.1"/>
    </source>
</evidence>
<dbReference type="AlphaFoldDB" id="A0A8D8K4Z7"/>
<reference evidence="1" key="1">
    <citation type="submission" date="2021-05" db="EMBL/GenBank/DDBJ databases">
        <authorList>
            <person name="Alioto T."/>
            <person name="Alioto T."/>
            <person name="Gomez Garrido J."/>
        </authorList>
    </citation>
    <scope>NUCLEOTIDE SEQUENCE</scope>
</reference>
<protein>
    <submittedName>
        <fullName evidence="1">(northern house mosquito) hypothetical protein</fullName>
    </submittedName>
</protein>
<dbReference type="EMBL" id="HBUE01209625">
    <property type="protein sequence ID" value="CAG6533774.1"/>
    <property type="molecule type" value="Transcribed_RNA"/>
</dbReference>
<organism evidence="1">
    <name type="scientific">Culex pipiens</name>
    <name type="common">House mosquito</name>
    <dbReference type="NCBI Taxonomy" id="7175"/>
    <lineage>
        <taxon>Eukaryota</taxon>
        <taxon>Metazoa</taxon>
        <taxon>Ecdysozoa</taxon>
        <taxon>Arthropoda</taxon>
        <taxon>Hexapoda</taxon>
        <taxon>Insecta</taxon>
        <taxon>Pterygota</taxon>
        <taxon>Neoptera</taxon>
        <taxon>Endopterygota</taxon>
        <taxon>Diptera</taxon>
        <taxon>Nematocera</taxon>
        <taxon>Culicoidea</taxon>
        <taxon>Culicidae</taxon>
        <taxon>Culicinae</taxon>
        <taxon>Culicini</taxon>
        <taxon>Culex</taxon>
        <taxon>Culex</taxon>
    </lineage>
</organism>
<dbReference type="EMBL" id="HBUE01316030">
    <property type="protein sequence ID" value="CAG6585674.1"/>
    <property type="molecule type" value="Transcribed_RNA"/>
</dbReference>